<dbReference type="AlphaFoldDB" id="A0A1E2V817"/>
<dbReference type="GO" id="GO:0008967">
    <property type="term" value="F:phosphoglycolate phosphatase activity"/>
    <property type="evidence" value="ECO:0007669"/>
    <property type="project" value="TreeGrafter"/>
</dbReference>
<dbReference type="InterPro" id="IPR041492">
    <property type="entry name" value="HAD_2"/>
</dbReference>
<dbReference type="InterPro" id="IPR006439">
    <property type="entry name" value="HAD-SF_hydro_IA"/>
</dbReference>
<dbReference type="SFLD" id="SFLDS00003">
    <property type="entry name" value="Haloacid_Dehalogenase"/>
    <property type="match status" value="1"/>
</dbReference>
<dbReference type="NCBIfam" id="TIGR01549">
    <property type="entry name" value="HAD-SF-IA-v1"/>
    <property type="match status" value="1"/>
</dbReference>
<dbReference type="SUPFAM" id="SSF56784">
    <property type="entry name" value="HAD-like"/>
    <property type="match status" value="1"/>
</dbReference>
<dbReference type="PANTHER" id="PTHR43434:SF24">
    <property type="entry name" value="HYDROLASE-RELATED"/>
    <property type="match status" value="1"/>
</dbReference>
<dbReference type="GO" id="GO:0006281">
    <property type="term" value="P:DNA repair"/>
    <property type="evidence" value="ECO:0007669"/>
    <property type="project" value="TreeGrafter"/>
</dbReference>
<gene>
    <name evidence="1" type="ORF">BFW38_04895</name>
</gene>
<dbReference type="Gene3D" id="1.10.150.240">
    <property type="entry name" value="Putative phosphatase, domain 2"/>
    <property type="match status" value="1"/>
</dbReference>
<dbReference type="InterPro" id="IPR036412">
    <property type="entry name" value="HAD-like_sf"/>
</dbReference>
<sequence>MYALIVFDWDGTLVNSVAKIVASMRGALTEYSPTVSAQVSDREIENIIGLALPEAIALLCPELNAEDIEQVRQGYVRHFLSLEQHATPLFEGVREGLSRLQRAGYELAVATGKARRGLDRMMDELNMRPFFVDSRCADETRSKPHPLMLEELLEARRIAPHQALMVGDTEYDLAMARAVEMPAVGVRYGVHDDDRLWPQQPVMLVDRFTQLVDWLERREPEWRPHDVMIEPA</sequence>
<proteinExistence type="predicted"/>
<dbReference type="SFLD" id="SFLDG01129">
    <property type="entry name" value="C1.5:_HAD__Beta-PGM__Phosphata"/>
    <property type="match status" value="1"/>
</dbReference>
<dbReference type="PANTHER" id="PTHR43434">
    <property type="entry name" value="PHOSPHOGLYCOLATE PHOSPHATASE"/>
    <property type="match status" value="1"/>
</dbReference>
<keyword evidence="2" id="KW-1185">Reference proteome</keyword>
<comment type="caution">
    <text evidence="1">The sequence shown here is derived from an EMBL/GenBank/DDBJ whole genome shotgun (WGS) entry which is preliminary data.</text>
</comment>
<dbReference type="OrthoDB" id="9782449at2"/>
<dbReference type="Proteomes" id="UP000094291">
    <property type="component" value="Unassembled WGS sequence"/>
</dbReference>
<organism evidence="1 2">
    <name type="scientific">Terasakiispira papahanaumokuakeensis</name>
    <dbReference type="NCBI Taxonomy" id="197479"/>
    <lineage>
        <taxon>Bacteria</taxon>
        <taxon>Pseudomonadati</taxon>
        <taxon>Pseudomonadota</taxon>
        <taxon>Gammaproteobacteria</taxon>
        <taxon>Oceanospirillales</taxon>
        <taxon>Terasakiispira</taxon>
    </lineage>
</organism>
<reference evidence="1 2" key="1">
    <citation type="submission" date="2016-08" db="EMBL/GenBank/DDBJ databases">
        <authorList>
            <person name="Seilhamer J.J."/>
        </authorList>
    </citation>
    <scope>NUCLEOTIDE SEQUENCE [LARGE SCALE GENOMIC DNA]</scope>
    <source>
        <strain evidence="1 2">PH27A</strain>
    </source>
</reference>
<evidence type="ECO:0000313" key="1">
    <source>
        <dbReference type="EMBL" id="ODC02986.1"/>
    </source>
</evidence>
<evidence type="ECO:0000313" key="2">
    <source>
        <dbReference type="Proteomes" id="UP000094291"/>
    </source>
</evidence>
<dbReference type="EMBL" id="MDTQ01000001">
    <property type="protein sequence ID" value="ODC02986.1"/>
    <property type="molecule type" value="Genomic_DNA"/>
</dbReference>
<dbReference type="SFLD" id="SFLDG01135">
    <property type="entry name" value="C1.5.6:_HAD__Beta-PGM__Phospha"/>
    <property type="match status" value="1"/>
</dbReference>
<dbReference type="STRING" id="197479.BFW38_04895"/>
<protein>
    <recommendedName>
        <fullName evidence="3">HAD family hydrolase</fullName>
    </recommendedName>
</protein>
<dbReference type="Pfam" id="PF13419">
    <property type="entry name" value="HAD_2"/>
    <property type="match status" value="1"/>
</dbReference>
<dbReference type="InterPro" id="IPR050155">
    <property type="entry name" value="HAD-like_hydrolase_sf"/>
</dbReference>
<dbReference type="GO" id="GO:0005829">
    <property type="term" value="C:cytosol"/>
    <property type="evidence" value="ECO:0007669"/>
    <property type="project" value="TreeGrafter"/>
</dbReference>
<dbReference type="InterPro" id="IPR023214">
    <property type="entry name" value="HAD_sf"/>
</dbReference>
<dbReference type="Gene3D" id="3.40.50.1000">
    <property type="entry name" value="HAD superfamily/HAD-like"/>
    <property type="match status" value="1"/>
</dbReference>
<dbReference type="RefSeq" id="WP_068997381.1">
    <property type="nucleotide sequence ID" value="NZ_MDTQ01000001.1"/>
</dbReference>
<name>A0A1E2V817_9GAMM</name>
<dbReference type="InterPro" id="IPR023198">
    <property type="entry name" value="PGP-like_dom2"/>
</dbReference>
<accession>A0A1E2V817</accession>
<evidence type="ECO:0008006" key="3">
    <source>
        <dbReference type="Google" id="ProtNLM"/>
    </source>
</evidence>